<comment type="caution">
    <text evidence="2">The sequence shown here is derived from an EMBL/GenBank/DDBJ whole genome shotgun (WGS) entry which is preliminary data.</text>
</comment>
<keyword evidence="3" id="KW-1185">Reference proteome</keyword>
<proteinExistence type="predicted"/>
<dbReference type="AlphaFoldDB" id="A0A225VSF8"/>
<dbReference type="InterPro" id="IPR025476">
    <property type="entry name" value="Helitron_helicase-like"/>
</dbReference>
<evidence type="ECO:0000313" key="3">
    <source>
        <dbReference type="Proteomes" id="UP000198211"/>
    </source>
</evidence>
<dbReference type="Pfam" id="PF14214">
    <property type="entry name" value="Helitron_like_N"/>
    <property type="match status" value="1"/>
</dbReference>
<dbReference type="EMBL" id="NBNE01003217">
    <property type="protein sequence ID" value="OWZ08255.1"/>
    <property type="molecule type" value="Genomic_DNA"/>
</dbReference>
<protein>
    <recommendedName>
        <fullName evidence="1">Helitron helicase-like domain-containing protein</fullName>
    </recommendedName>
</protein>
<dbReference type="Proteomes" id="UP000198211">
    <property type="component" value="Unassembled WGS sequence"/>
</dbReference>
<reference evidence="3" key="1">
    <citation type="submission" date="2017-03" db="EMBL/GenBank/DDBJ databases">
        <title>Phytopthora megakarya and P. palmivora, two closely related causual agents of cacao black pod achieved similar genome size and gene model numbers by different mechanisms.</title>
        <authorList>
            <person name="Ali S."/>
            <person name="Shao J."/>
            <person name="Larry D.J."/>
            <person name="Kronmiller B."/>
            <person name="Shen D."/>
            <person name="Strem M.D."/>
            <person name="Melnick R.L."/>
            <person name="Guiltinan M.J."/>
            <person name="Tyler B.M."/>
            <person name="Meinhardt L.W."/>
            <person name="Bailey B.A."/>
        </authorList>
    </citation>
    <scope>NUCLEOTIDE SEQUENCE [LARGE SCALE GENOMIC DNA]</scope>
    <source>
        <strain evidence="3">zdho120</strain>
    </source>
</reference>
<accession>A0A225VSF8</accession>
<evidence type="ECO:0000313" key="2">
    <source>
        <dbReference type="EMBL" id="OWZ08255.1"/>
    </source>
</evidence>
<sequence>MEKFGKLISTEKFKRALEFAQSNPDSKEAIRMNASLLRLLALVGGTVPFSAFERAATRPKLAAMRNRYGVALHWVTLAPPEQDDLFLHRIARLREQGGWNDCANIFTQKECLFTDFSEQLQQNARARMLVSTQYPALSAQVFERSLESLTRDIIRVPASSTTCTSRTYLALGRGIYGRCAAFNAVVEPHVDGRLHAHITIYGSIVNPSLLWRISCCSEIVPKARQYLDRVHGGRMPRAFEIAAPNAAADFEVIWWLRKKRARYQHALAFGDVSKGNSRTSYM</sequence>
<feature type="domain" description="Helitron helicase-like" evidence="1">
    <location>
        <begin position="32"/>
        <end position="198"/>
    </location>
</feature>
<name>A0A225VSF8_9STRA</name>
<dbReference type="OrthoDB" id="128783at2759"/>
<evidence type="ECO:0000259" key="1">
    <source>
        <dbReference type="Pfam" id="PF14214"/>
    </source>
</evidence>
<gene>
    <name evidence="2" type="ORF">PHMEG_00019233</name>
</gene>
<organism evidence="2 3">
    <name type="scientific">Phytophthora megakarya</name>
    <dbReference type="NCBI Taxonomy" id="4795"/>
    <lineage>
        <taxon>Eukaryota</taxon>
        <taxon>Sar</taxon>
        <taxon>Stramenopiles</taxon>
        <taxon>Oomycota</taxon>
        <taxon>Peronosporomycetes</taxon>
        <taxon>Peronosporales</taxon>
        <taxon>Peronosporaceae</taxon>
        <taxon>Phytophthora</taxon>
    </lineage>
</organism>